<dbReference type="EMBL" id="JACAGB010000009">
    <property type="protein sequence ID" value="KAF6342996.1"/>
    <property type="molecule type" value="Genomic_DNA"/>
</dbReference>
<comment type="caution">
    <text evidence="2">The sequence shown here is derived from an EMBL/GenBank/DDBJ whole genome shotgun (WGS) entry which is preliminary data.</text>
</comment>
<protein>
    <submittedName>
        <fullName evidence="2">Uncharacterized protein</fullName>
    </submittedName>
</protein>
<accession>A0A7J7X0K1</accession>
<evidence type="ECO:0000313" key="3">
    <source>
        <dbReference type="Proteomes" id="UP000558488"/>
    </source>
</evidence>
<proteinExistence type="predicted"/>
<gene>
    <name evidence="2" type="ORF">mPipKuh1_010727</name>
</gene>
<evidence type="ECO:0000313" key="2">
    <source>
        <dbReference type="EMBL" id="KAF6342996.1"/>
    </source>
</evidence>
<reference evidence="2 3" key="1">
    <citation type="journal article" date="2020" name="Nature">
        <title>Six reference-quality genomes reveal evolution of bat adaptations.</title>
        <authorList>
            <person name="Jebb D."/>
            <person name="Huang Z."/>
            <person name="Pippel M."/>
            <person name="Hughes G.M."/>
            <person name="Lavrichenko K."/>
            <person name="Devanna P."/>
            <person name="Winkler S."/>
            <person name="Jermiin L.S."/>
            <person name="Skirmuntt E.C."/>
            <person name="Katzourakis A."/>
            <person name="Burkitt-Gray L."/>
            <person name="Ray D.A."/>
            <person name="Sullivan K.A.M."/>
            <person name="Roscito J.G."/>
            <person name="Kirilenko B.M."/>
            <person name="Davalos L.M."/>
            <person name="Corthals A.P."/>
            <person name="Power M.L."/>
            <person name="Jones G."/>
            <person name="Ransome R.D."/>
            <person name="Dechmann D.K.N."/>
            <person name="Locatelli A.G."/>
            <person name="Puechmaille S.J."/>
            <person name="Fedrigo O."/>
            <person name="Jarvis E.D."/>
            <person name="Hiller M."/>
            <person name="Vernes S.C."/>
            <person name="Myers E.W."/>
            <person name="Teeling E.C."/>
        </authorList>
    </citation>
    <scope>NUCLEOTIDE SEQUENCE [LARGE SCALE GENOMIC DNA]</scope>
    <source>
        <strain evidence="2">MPipKuh1</strain>
        <tissue evidence="2">Flight muscle</tissue>
    </source>
</reference>
<sequence>MRRSQQPAAMEDRSQGAPQRGRSSPPPLPPLPSSRPGREGGSRGIRSWVFGSRRSAEDAGDTASGPGGRRPGRPGAERGVRSFLPPWLSRSARAEEAAARAPKPRACAKPKPALGAAQESD</sequence>
<name>A0A7J7X0K1_PIPKU</name>
<dbReference type="AlphaFoldDB" id="A0A7J7X0K1"/>
<feature type="region of interest" description="Disordered" evidence="1">
    <location>
        <begin position="1"/>
        <end position="121"/>
    </location>
</feature>
<keyword evidence="3" id="KW-1185">Reference proteome</keyword>
<organism evidence="2 3">
    <name type="scientific">Pipistrellus kuhlii</name>
    <name type="common">Kuhl's pipistrelle</name>
    <dbReference type="NCBI Taxonomy" id="59472"/>
    <lineage>
        <taxon>Eukaryota</taxon>
        <taxon>Metazoa</taxon>
        <taxon>Chordata</taxon>
        <taxon>Craniata</taxon>
        <taxon>Vertebrata</taxon>
        <taxon>Euteleostomi</taxon>
        <taxon>Mammalia</taxon>
        <taxon>Eutheria</taxon>
        <taxon>Laurasiatheria</taxon>
        <taxon>Chiroptera</taxon>
        <taxon>Yangochiroptera</taxon>
        <taxon>Vespertilionidae</taxon>
        <taxon>Pipistrellus</taxon>
    </lineage>
</organism>
<feature type="compositionally biased region" description="Pro residues" evidence="1">
    <location>
        <begin position="24"/>
        <end position="33"/>
    </location>
</feature>
<dbReference type="Proteomes" id="UP000558488">
    <property type="component" value="Unassembled WGS sequence"/>
</dbReference>
<evidence type="ECO:0000256" key="1">
    <source>
        <dbReference type="SAM" id="MobiDB-lite"/>
    </source>
</evidence>